<feature type="domain" description="PAS" evidence="13">
    <location>
        <begin position="5"/>
        <end position="76"/>
    </location>
</feature>
<dbReference type="CDD" id="cd00082">
    <property type="entry name" value="HisKA"/>
    <property type="match status" value="1"/>
</dbReference>
<protein>
    <recommendedName>
        <fullName evidence="3">histidine kinase</fullName>
        <ecNumber evidence="3">2.7.13.3</ecNumber>
    </recommendedName>
</protein>
<dbReference type="GO" id="GO:0006355">
    <property type="term" value="P:regulation of DNA-templated transcription"/>
    <property type="evidence" value="ECO:0007669"/>
    <property type="project" value="InterPro"/>
</dbReference>
<dbReference type="EMBL" id="UPXX01000032">
    <property type="protein sequence ID" value="VBB47838.1"/>
    <property type="molecule type" value="Genomic_DNA"/>
</dbReference>
<dbReference type="InterPro" id="IPR013767">
    <property type="entry name" value="PAS_fold"/>
</dbReference>
<dbReference type="SMART" id="SM00091">
    <property type="entry name" value="PAS"/>
    <property type="match status" value="1"/>
</dbReference>
<comment type="catalytic activity">
    <reaction evidence="1">
        <text>ATP + protein L-histidine = ADP + protein N-phospho-L-histidine.</text>
        <dbReference type="EC" id="2.7.13.3"/>
    </reaction>
</comment>
<dbReference type="InterPro" id="IPR036097">
    <property type="entry name" value="HisK_dim/P_sf"/>
</dbReference>
<dbReference type="GO" id="GO:0005524">
    <property type="term" value="F:ATP binding"/>
    <property type="evidence" value="ECO:0007669"/>
    <property type="project" value="UniProtKB-KW"/>
</dbReference>
<dbReference type="InterPro" id="IPR003594">
    <property type="entry name" value="HATPase_dom"/>
</dbReference>
<evidence type="ECO:0000256" key="4">
    <source>
        <dbReference type="ARBA" id="ARBA00022679"/>
    </source>
</evidence>
<dbReference type="Gene3D" id="1.10.287.130">
    <property type="match status" value="1"/>
</dbReference>
<feature type="domain" description="PAC" evidence="14">
    <location>
        <begin position="80"/>
        <end position="134"/>
    </location>
</feature>
<evidence type="ECO:0000256" key="5">
    <source>
        <dbReference type="ARBA" id="ARBA00022692"/>
    </source>
</evidence>
<dbReference type="GO" id="GO:0000156">
    <property type="term" value="F:phosphorelay response regulator activity"/>
    <property type="evidence" value="ECO:0007669"/>
    <property type="project" value="TreeGrafter"/>
</dbReference>
<dbReference type="Gene3D" id="3.30.565.10">
    <property type="entry name" value="Histidine kinase-like ATPase, C-terminal domain"/>
    <property type="match status" value="1"/>
</dbReference>
<dbReference type="InterPro" id="IPR000014">
    <property type="entry name" value="PAS"/>
</dbReference>
<dbReference type="GO" id="GO:0007234">
    <property type="term" value="P:osmosensory signaling via phosphorelay pathway"/>
    <property type="evidence" value="ECO:0007669"/>
    <property type="project" value="TreeGrafter"/>
</dbReference>
<dbReference type="SMART" id="SM00387">
    <property type="entry name" value="HATPase_c"/>
    <property type="match status" value="1"/>
</dbReference>
<evidence type="ECO:0000256" key="2">
    <source>
        <dbReference type="ARBA" id="ARBA00004141"/>
    </source>
</evidence>
<dbReference type="SMART" id="SM00388">
    <property type="entry name" value="HisKA"/>
    <property type="match status" value="1"/>
</dbReference>
<feature type="domain" description="Histidine kinase" evidence="12">
    <location>
        <begin position="138"/>
        <end position="429"/>
    </location>
</feature>
<gene>
    <name evidence="15" type="ORF">TRIP_B50633</name>
</gene>
<dbReference type="PROSITE" id="PS50112">
    <property type="entry name" value="PAS"/>
    <property type="match status" value="1"/>
</dbReference>
<evidence type="ECO:0000256" key="1">
    <source>
        <dbReference type="ARBA" id="ARBA00000085"/>
    </source>
</evidence>
<dbReference type="PROSITE" id="PS50109">
    <property type="entry name" value="HIS_KIN"/>
    <property type="match status" value="1"/>
</dbReference>
<dbReference type="Pfam" id="PF00989">
    <property type="entry name" value="PAS"/>
    <property type="match status" value="1"/>
</dbReference>
<dbReference type="InterPro" id="IPR050351">
    <property type="entry name" value="BphY/WalK/GraS-like"/>
</dbReference>
<dbReference type="GO" id="GO:0030295">
    <property type="term" value="F:protein kinase activator activity"/>
    <property type="evidence" value="ECO:0007669"/>
    <property type="project" value="TreeGrafter"/>
</dbReference>
<dbReference type="Pfam" id="PF02518">
    <property type="entry name" value="HATPase_c"/>
    <property type="match status" value="1"/>
</dbReference>
<evidence type="ECO:0000256" key="3">
    <source>
        <dbReference type="ARBA" id="ARBA00012438"/>
    </source>
</evidence>
<proteinExistence type="predicted"/>
<dbReference type="PROSITE" id="PS50113">
    <property type="entry name" value="PAC"/>
    <property type="match status" value="1"/>
</dbReference>
<sequence>MPFMKEDLSAPIIESMSDGLLVLNARGYIVHSNPAALETLNIQPEELFTKTYLELFMEEQENDAFNDMLFEGIQKRETRRYQEVLFRRRDGRLLDLAVTTSFLGVSDDSPGERCIVVVFKDITELKSLDRARKRVLAHLSHELKTPLSIILASFKRLIRPGDEKAADRVQRNLDRLLSIQMEVEDIVKGRPLPQSCSLSPWVDQALDLIELVAEENPEQRRALDLIRERIEHDFRFRTPAAGPVPISDILHKTVRLTREKAAARDVEIEEEIPGDALVAIDPLVIEKILTGILRNAVENTPDGGRIRVLLEIIPDAARISVTDTGTGITAESLKQIFGGFYHAKETELYSTRSPYLFGAGGKGLDLLRTKIYGEMFGFRIECQSTRCPYIPDERDLCPGAVDRCPHIADKASCFQSGGSTFTLTFPSVKSMPSSHPEADGSER</sequence>
<evidence type="ECO:0000256" key="8">
    <source>
        <dbReference type="ARBA" id="ARBA00022840"/>
    </source>
</evidence>
<dbReference type="InterPro" id="IPR035965">
    <property type="entry name" value="PAS-like_dom_sf"/>
</dbReference>
<dbReference type="EC" id="2.7.13.3" evidence="3"/>
<evidence type="ECO:0000256" key="11">
    <source>
        <dbReference type="ARBA" id="ARBA00023136"/>
    </source>
</evidence>
<keyword evidence="6" id="KW-0547">Nucleotide-binding</keyword>
<dbReference type="Gene3D" id="3.30.450.20">
    <property type="entry name" value="PAS domain"/>
    <property type="match status" value="1"/>
</dbReference>
<dbReference type="SUPFAM" id="SSF55874">
    <property type="entry name" value="ATPase domain of HSP90 chaperone/DNA topoisomerase II/histidine kinase"/>
    <property type="match status" value="1"/>
</dbReference>
<dbReference type="PANTHER" id="PTHR42878:SF7">
    <property type="entry name" value="SENSOR HISTIDINE KINASE GLRK"/>
    <property type="match status" value="1"/>
</dbReference>
<evidence type="ECO:0000256" key="9">
    <source>
        <dbReference type="ARBA" id="ARBA00022989"/>
    </source>
</evidence>
<dbReference type="CDD" id="cd00130">
    <property type="entry name" value="PAS"/>
    <property type="match status" value="1"/>
</dbReference>
<dbReference type="InterPro" id="IPR036890">
    <property type="entry name" value="HATPase_C_sf"/>
</dbReference>
<evidence type="ECO:0000256" key="6">
    <source>
        <dbReference type="ARBA" id="ARBA00022741"/>
    </source>
</evidence>
<evidence type="ECO:0000259" key="12">
    <source>
        <dbReference type="PROSITE" id="PS50109"/>
    </source>
</evidence>
<evidence type="ECO:0000259" key="13">
    <source>
        <dbReference type="PROSITE" id="PS50112"/>
    </source>
</evidence>
<evidence type="ECO:0000256" key="10">
    <source>
        <dbReference type="ARBA" id="ARBA00023012"/>
    </source>
</evidence>
<dbReference type="AlphaFoldDB" id="A0A653AIG3"/>
<reference evidence="15" key="1">
    <citation type="submission" date="2018-07" db="EMBL/GenBank/DDBJ databases">
        <authorList>
            <consortium name="Genoscope - CEA"/>
            <person name="William W."/>
        </authorList>
    </citation>
    <scope>NUCLEOTIDE SEQUENCE</scope>
    <source>
        <strain evidence="15">IK1</strain>
    </source>
</reference>
<name>A0A653AIG3_UNCDX</name>
<dbReference type="SUPFAM" id="SSF47384">
    <property type="entry name" value="Homodimeric domain of signal transducing histidine kinase"/>
    <property type="match status" value="1"/>
</dbReference>
<keyword evidence="8" id="KW-0067">ATP-binding</keyword>
<dbReference type="InterPro" id="IPR003661">
    <property type="entry name" value="HisK_dim/P_dom"/>
</dbReference>
<dbReference type="InterPro" id="IPR005467">
    <property type="entry name" value="His_kinase_dom"/>
</dbReference>
<keyword evidence="4" id="KW-0808">Transferase</keyword>
<dbReference type="GO" id="GO:0000155">
    <property type="term" value="F:phosphorelay sensor kinase activity"/>
    <property type="evidence" value="ECO:0007669"/>
    <property type="project" value="InterPro"/>
</dbReference>
<keyword evidence="7" id="KW-0418">Kinase</keyword>
<keyword evidence="9" id="KW-1133">Transmembrane helix</keyword>
<accession>A0A653AIG3</accession>
<evidence type="ECO:0000259" key="14">
    <source>
        <dbReference type="PROSITE" id="PS50113"/>
    </source>
</evidence>
<dbReference type="NCBIfam" id="TIGR00229">
    <property type="entry name" value="sensory_box"/>
    <property type="match status" value="1"/>
</dbReference>
<evidence type="ECO:0000313" key="15">
    <source>
        <dbReference type="EMBL" id="VBB47838.1"/>
    </source>
</evidence>
<dbReference type="Pfam" id="PF00512">
    <property type="entry name" value="HisKA"/>
    <property type="match status" value="1"/>
</dbReference>
<keyword evidence="10" id="KW-0902">Two-component regulatory system</keyword>
<dbReference type="SUPFAM" id="SSF55785">
    <property type="entry name" value="PYP-like sensor domain (PAS domain)"/>
    <property type="match status" value="1"/>
</dbReference>
<dbReference type="GO" id="GO:0016020">
    <property type="term" value="C:membrane"/>
    <property type="evidence" value="ECO:0007669"/>
    <property type="project" value="UniProtKB-SubCell"/>
</dbReference>
<keyword evidence="11" id="KW-0472">Membrane</keyword>
<keyword evidence="5" id="KW-0812">Transmembrane</keyword>
<evidence type="ECO:0000256" key="7">
    <source>
        <dbReference type="ARBA" id="ARBA00022777"/>
    </source>
</evidence>
<dbReference type="InterPro" id="IPR000700">
    <property type="entry name" value="PAS-assoc_C"/>
</dbReference>
<dbReference type="PANTHER" id="PTHR42878">
    <property type="entry name" value="TWO-COMPONENT HISTIDINE KINASE"/>
    <property type="match status" value="1"/>
</dbReference>
<comment type="subcellular location">
    <subcellularLocation>
        <location evidence="2">Membrane</location>
        <topology evidence="2">Multi-pass membrane protein</topology>
    </subcellularLocation>
</comment>
<organism evidence="15">
    <name type="scientific">Uncultured Desulfatiglans sp</name>
    <dbReference type="NCBI Taxonomy" id="1748965"/>
    <lineage>
        <taxon>Bacteria</taxon>
        <taxon>Pseudomonadati</taxon>
        <taxon>Thermodesulfobacteriota</taxon>
        <taxon>Desulfobacteria</taxon>
        <taxon>Desulfatiglandales</taxon>
        <taxon>Desulfatiglandaceae</taxon>
        <taxon>Desulfatiglans</taxon>
        <taxon>environmental samples</taxon>
    </lineage>
</organism>